<name>A0A4D6Y0W4_9GAMM</name>
<sequence>MLDLYQVIASIIIGVIEGITEFLPISSTGHIIIASHWLNIEGNNNTKILETFITLGSALSILYFFHKKILKIIKFNINIENKKTKTIHVLISILPTIFLGLIFYKKIKSLFNTHNIMYSLILGGVFLLVSEIFKPKKYTTYSINEITLFQSAIIGLFQTFCLYPGFSRSGVTIATGILLGIKKSVSIEFSFIISIPLIMGASFLDFMKNINNIKISDIPVFFTGFIISFVVSLICIKKLLKIINKTSLIFFGIYRFIIVGLIYFIN</sequence>
<keyword evidence="14" id="KW-0133">Cell shape</keyword>
<dbReference type="Proteomes" id="UP000298716">
    <property type="component" value="Chromosome"/>
</dbReference>
<keyword evidence="6 14" id="KW-0812">Transmembrane</keyword>
<keyword evidence="10 14" id="KW-0046">Antibiotic resistance</keyword>
<keyword evidence="5 14" id="KW-1003">Cell membrane</keyword>
<comment type="subcellular location">
    <subcellularLocation>
        <location evidence="1 14">Cell membrane</location>
        <topology evidence="1 14">Multi-pass membrane protein</topology>
    </subcellularLocation>
</comment>
<reference evidence="15 16" key="1">
    <citation type="submission" date="2018-12" db="EMBL/GenBank/DDBJ databases">
        <authorList>
            <person name="Chong R.A."/>
        </authorList>
    </citation>
    <scope>NUCLEOTIDE SEQUENCE [LARGE SCALE GENOMIC DNA]</scope>
    <source>
        <strain evidence="15 16">Mga</strain>
    </source>
</reference>
<dbReference type="EC" id="3.6.1.27" evidence="3 14"/>
<dbReference type="EMBL" id="CP034867">
    <property type="protein sequence ID" value="QCI22527.1"/>
    <property type="molecule type" value="Genomic_DNA"/>
</dbReference>
<evidence type="ECO:0000256" key="14">
    <source>
        <dbReference type="HAMAP-Rule" id="MF_01006"/>
    </source>
</evidence>
<dbReference type="InterPro" id="IPR003824">
    <property type="entry name" value="UppP"/>
</dbReference>
<evidence type="ECO:0000256" key="10">
    <source>
        <dbReference type="ARBA" id="ARBA00023251"/>
    </source>
</evidence>
<keyword evidence="14" id="KW-0573">Peptidoglycan synthesis</keyword>
<dbReference type="GO" id="GO:0005886">
    <property type="term" value="C:plasma membrane"/>
    <property type="evidence" value="ECO:0007669"/>
    <property type="project" value="UniProtKB-SubCell"/>
</dbReference>
<dbReference type="RefSeq" id="WP_158354452.1">
    <property type="nucleotide sequence ID" value="NZ_CP034867.1"/>
</dbReference>
<dbReference type="GO" id="GO:0050380">
    <property type="term" value="F:undecaprenyl-diphosphatase activity"/>
    <property type="evidence" value="ECO:0007669"/>
    <property type="project" value="UniProtKB-UniRule"/>
</dbReference>
<evidence type="ECO:0000256" key="1">
    <source>
        <dbReference type="ARBA" id="ARBA00004651"/>
    </source>
</evidence>
<evidence type="ECO:0000256" key="11">
    <source>
        <dbReference type="ARBA" id="ARBA00032707"/>
    </source>
</evidence>
<organism evidence="15 16">
    <name type="scientific">Buchnera aphidicola</name>
    <name type="common">Macrosiphum gaurae</name>
    <dbReference type="NCBI Taxonomy" id="2315801"/>
    <lineage>
        <taxon>Bacteria</taxon>
        <taxon>Pseudomonadati</taxon>
        <taxon>Pseudomonadota</taxon>
        <taxon>Gammaproteobacteria</taxon>
        <taxon>Enterobacterales</taxon>
        <taxon>Erwiniaceae</taxon>
        <taxon>Buchnera</taxon>
    </lineage>
</organism>
<comment type="catalytic activity">
    <reaction evidence="13 14">
        <text>di-trans,octa-cis-undecaprenyl diphosphate + H2O = di-trans,octa-cis-undecaprenyl phosphate + phosphate + H(+)</text>
        <dbReference type="Rhea" id="RHEA:28094"/>
        <dbReference type="ChEBI" id="CHEBI:15377"/>
        <dbReference type="ChEBI" id="CHEBI:15378"/>
        <dbReference type="ChEBI" id="CHEBI:43474"/>
        <dbReference type="ChEBI" id="CHEBI:58405"/>
        <dbReference type="ChEBI" id="CHEBI:60392"/>
        <dbReference type="EC" id="3.6.1.27"/>
    </reaction>
</comment>
<dbReference type="HAMAP" id="MF_01006">
    <property type="entry name" value="Undec_diphosphatase"/>
    <property type="match status" value="1"/>
</dbReference>
<dbReference type="AlphaFoldDB" id="A0A4D6Y0W4"/>
<keyword evidence="14" id="KW-0961">Cell wall biogenesis/degradation</keyword>
<evidence type="ECO:0000256" key="13">
    <source>
        <dbReference type="ARBA" id="ARBA00047594"/>
    </source>
</evidence>
<feature type="transmembrane region" description="Helical" evidence="14">
    <location>
        <begin position="218"/>
        <end position="240"/>
    </location>
</feature>
<dbReference type="OrthoDB" id="9808289at2"/>
<feature type="transmembrane region" description="Helical" evidence="14">
    <location>
        <begin position="246"/>
        <end position="265"/>
    </location>
</feature>
<dbReference type="GO" id="GO:0009252">
    <property type="term" value="P:peptidoglycan biosynthetic process"/>
    <property type="evidence" value="ECO:0007669"/>
    <property type="project" value="UniProtKB-KW"/>
</dbReference>
<evidence type="ECO:0000313" key="15">
    <source>
        <dbReference type="EMBL" id="QCI22527.1"/>
    </source>
</evidence>
<evidence type="ECO:0000256" key="7">
    <source>
        <dbReference type="ARBA" id="ARBA00022801"/>
    </source>
</evidence>
<evidence type="ECO:0000256" key="4">
    <source>
        <dbReference type="ARBA" id="ARBA00021581"/>
    </source>
</evidence>
<feature type="transmembrane region" description="Helical" evidence="14">
    <location>
        <begin position="86"/>
        <end position="104"/>
    </location>
</feature>
<evidence type="ECO:0000256" key="12">
    <source>
        <dbReference type="ARBA" id="ARBA00032932"/>
    </source>
</evidence>
<evidence type="ECO:0000313" key="16">
    <source>
        <dbReference type="Proteomes" id="UP000298716"/>
    </source>
</evidence>
<comment type="miscellaneous">
    <text evidence="14">Bacitracin is thought to be involved in the inhibition of peptidoglycan synthesis by sequestering undecaprenyl diphosphate, thereby reducing the pool of lipid carrier available.</text>
</comment>
<reference evidence="15 16" key="2">
    <citation type="submission" date="2019-05" db="EMBL/GenBank/DDBJ databases">
        <title>Genome evolution of the obligate endosymbiont Buchnera aphidicola.</title>
        <authorList>
            <person name="Moran N.A."/>
        </authorList>
    </citation>
    <scope>NUCLEOTIDE SEQUENCE [LARGE SCALE GENOMIC DNA]</scope>
    <source>
        <strain evidence="15 16">Mga</strain>
    </source>
</reference>
<keyword evidence="7 14" id="KW-0378">Hydrolase</keyword>
<dbReference type="GO" id="GO:0008360">
    <property type="term" value="P:regulation of cell shape"/>
    <property type="evidence" value="ECO:0007669"/>
    <property type="project" value="UniProtKB-KW"/>
</dbReference>
<proteinExistence type="inferred from homology"/>
<dbReference type="PANTHER" id="PTHR30622:SF3">
    <property type="entry name" value="UNDECAPRENYL-DIPHOSPHATASE"/>
    <property type="match status" value="1"/>
</dbReference>
<feature type="transmembrane region" description="Helical" evidence="14">
    <location>
        <begin position="186"/>
        <end position="206"/>
    </location>
</feature>
<comment type="function">
    <text evidence="14">Catalyzes the dephosphorylation of undecaprenyl diphosphate (UPP). Confers resistance to bacitracin.</text>
</comment>
<feature type="transmembrane region" description="Helical" evidence="14">
    <location>
        <begin position="116"/>
        <end position="134"/>
    </location>
</feature>
<dbReference type="PANTHER" id="PTHR30622">
    <property type="entry name" value="UNDECAPRENYL-DIPHOSPHATASE"/>
    <property type="match status" value="1"/>
</dbReference>
<feature type="transmembrane region" description="Helical" evidence="14">
    <location>
        <begin position="48"/>
        <end position="65"/>
    </location>
</feature>
<keyword evidence="8 14" id="KW-1133">Transmembrane helix</keyword>
<gene>
    <name evidence="14" type="primary">uppP</name>
    <name evidence="15" type="ORF">D9V72_00310</name>
</gene>
<evidence type="ECO:0000256" key="3">
    <source>
        <dbReference type="ARBA" id="ARBA00012374"/>
    </source>
</evidence>
<protein>
    <recommendedName>
        <fullName evidence="4 14">Undecaprenyl-diphosphatase</fullName>
        <ecNumber evidence="3 14">3.6.1.27</ecNumber>
    </recommendedName>
    <alternativeName>
        <fullName evidence="12 14">Bacitracin resistance protein</fullName>
    </alternativeName>
    <alternativeName>
        <fullName evidence="11 14">Undecaprenyl pyrophosphate phosphatase</fullName>
    </alternativeName>
</protein>
<dbReference type="GO" id="GO:0046677">
    <property type="term" value="P:response to antibiotic"/>
    <property type="evidence" value="ECO:0007669"/>
    <property type="project" value="UniProtKB-UniRule"/>
</dbReference>
<evidence type="ECO:0000256" key="2">
    <source>
        <dbReference type="ARBA" id="ARBA00010621"/>
    </source>
</evidence>
<accession>A0A4D6Y0W4</accession>
<evidence type="ECO:0000256" key="5">
    <source>
        <dbReference type="ARBA" id="ARBA00022475"/>
    </source>
</evidence>
<evidence type="ECO:0000256" key="8">
    <source>
        <dbReference type="ARBA" id="ARBA00022989"/>
    </source>
</evidence>
<evidence type="ECO:0000256" key="6">
    <source>
        <dbReference type="ARBA" id="ARBA00022692"/>
    </source>
</evidence>
<dbReference type="GO" id="GO:0071555">
    <property type="term" value="P:cell wall organization"/>
    <property type="evidence" value="ECO:0007669"/>
    <property type="project" value="UniProtKB-KW"/>
</dbReference>
<keyword evidence="9 14" id="KW-0472">Membrane</keyword>
<dbReference type="NCBIfam" id="NF001390">
    <property type="entry name" value="PRK00281.1-4"/>
    <property type="match status" value="1"/>
</dbReference>
<dbReference type="NCBIfam" id="TIGR00753">
    <property type="entry name" value="undec_PP_bacA"/>
    <property type="match status" value="1"/>
</dbReference>
<comment type="similarity">
    <text evidence="2 14">Belongs to the UppP family.</text>
</comment>
<evidence type="ECO:0000256" key="9">
    <source>
        <dbReference type="ARBA" id="ARBA00023136"/>
    </source>
</evidence>
<dbReference type="Pfam" id="PF02673">
    <property type="entry name" value="BacA"/>
    <property type="match status" value="1"/>
</dbReference>